<evidence type="ECO:0000313" key="1">
    <source>
        <dbReference type="EMBL" id="RXG12327.1"/>
    </source>
</evidence>
<sequence>MKANLKGKTAIVTTVVNFNLYRKTSTFFPKNIKSYVIDGRSGMHGLDSLKFLFRKLKNKDIDWLIMADEDVIFDNIKSVFETIDYMCKHNYRVAGVRDGGEIYHRVYNPFVINTFFSILNFKAIVDLIDWNLISNNDYIKSNEFSDDLTSLKYSFDDSSLKEPYYCFYLYLRRCGIDFLFLKSQPVKGDLVANRVLDVKGNIICLHTWYARCYKDGGEHTNRINTFIEKKNVKRKTSSSLGNFKDPIIYTDYFFYLKRVKRKFIKRIKQKLYK</sequence>
<dbReference type="EMBL" id="QOVI01000007">
    <property type="protein sequence ID" value="RXG12327.1"/>
    <property type="molecule type" value="Genomic_DNA"/>
</dbReference>
<keyword evidence="2" id="KW-1185">Reference proteome</keyword>
<organism evidence="1 2">
    <name type="scientific">Leeuwenhoekiella aestuarii</name>
    <dbReference type="NCBI Taxonomy" id="2249426"/>
    <lineage>
        <taxon>Bacteria</taxon>
        <taxon>Pseudomonadati</taxon>
        <taxon>Bacteroidota</taxon>
        <taxon>Flavobacteriia</taxon>
        <taxon>Flavobacteriales</taxon>
        <taxon>Flavobacteriaceae</taxon>
        <taxon>Leeuwenhoekiella</taxon>
    </lineage>
</organism>
<accession>A0A4Q0NPM8</accession>
<protein>
    <recommendedName>
        <fullName evidence="3">Glycosyl transferase family 2</fullName>
    </recommendedName>
</protein>
<evidence type="ECO:0000313" key="2">
    <source>
        <dbReference type="Proteomes" id="UP000289821"/>
    </source>
</evidence>
<reference evidence="1 2" key="1">
    <citation type="submission" date="2018-07" db="EMBL/GenBank/DDBJ databases">
        <title>Leeuwenhoekiella genomics.</title>
        <authorList>
            <person name="Tahon G."/>
            <person name="Willems A."/>
        </authorList>
    </citation>
    <scope>NUCLEOTIDE SEQUENCE [LARGE SCALE GENOMIC DNA]</scope>
    <source>
        <strain evidence="1 2">R-50232</strain>
    </source>
</reference>
<dbReference type="RefSeq" id="WP_128762475.1">
    <property type="nucleotide sequence ID" value="NZ_QOVI01000007.1"/>
</dbReference>
<gene>
    <name evidence="1" type="ORF">DSM04_10798</name>
</gene>
<dbReference type="Proteomes" id="UP000289821">
    <property type="component" value="Unassembled WGS sequence"/>
</dbReference>
<name>A0A4Q0NPM8_9FLAO</name>
<evidence type="ECO:0008006" key="3">
    <source>
        <dbReference type="Google" id="ProtNLM"/>
    </source>
</evidence>
<comment type="caution">
    <text evidence="1">The sequence shown here is derived from an EMBL/GenBank/DDBJ whole genome shotgun (WGS) entry which is preliminary data.</text>
</comment>
<dbReference type="AlphaFoldDB" id="A0A4Q0NPM8"/>
<proteinExistence type="predicted"/>